<dbReference type="InterPro" id="IPR044992">
    <property type="entry name" value="ChyE-like"/>
</dbReference>
<dbReference type="InterPro" id="IPR029062">
    <property type="entry name" value="Class_I_gatase-like"/>
</dbReference>
<dbReference type="Proteomes" id="UP001431209">
    <property type="component" value="Unassembled WGS sequence"/>
</dbReference>
<feature type="domain" description="Glutamine amidotransferase" evidence="1">
    <location>
        <begin position="83"/>
        <end position="236"/>
    </location>
</feature>
<keyword evidence="4" id="KW-1185">Reference proteome</keyword>
<dbReference type="GO" id="GO:0005829">
    <property type="term" value="C:cytosol"/>
    <property type="evidence" value="ECO:0007669"/>
    <property type="project" value="TreeGrafter"/>
</dbReference>
<protein>
    <submittedName>
        <fullName evidence="2">GMP synthase</fullName>
    </submittedName>
</protein>
<evidence type="ECO:0000313" key="3">
    <source>
        <dbReference type="EMBL" id="KAL0485575.1"/>
    </source>
</evidence>
<reference evidence="2 4" key="1">
    <citation type="submission" date="2024-03" db="EMBL/GenBank/DDBJ databases">
        <title>The Acrasis kona genome and developmental transcriptomes reveal deep origins of eukaryotic multicellular pathways.</title>
        <authorList>
            <person name="Sheikh S."/>
            <person name="Fu C.-J."/>
            <person name="Brown M.W."/>
            <person name="Baldauf S.L."/>
        </authorList>
    </citation>
    <scope>NUCLEOTIDE SEQUENCE [LARGE SCALE GENOMIC DNA]</scope>
    <source>
        <strain evidence="2 4">ATCC MYA-3509</strain>
    </source>
</reference>
<name>A0AAW2YMG5_9EUKA</name>
<dbReference type="PROSITE" id="PS51273">
    <property type="entry name" value="GATASE_TYPE_1"/>
    <property type="match status" value="1"/>
</dbReference>
<gene>
    <name evidence="3" type="ORF">AKO1_003129</name>
    <name evidence="2" type="ORF">AKO1_008470</name>
</gene>
<dbReference type="EMBL" id="JAOPGA020001150">
    <property type="protein sequence ID" value="KAL0485575.1"/>
    <property type="molecule type" value="Genomic_DNA"/>
</dbReference>
<accession>A0AAW2YMG5</accession>
<evidence type="ECO:0000313" key="4">
    <source>
        <dbReference type="Proteomes" id="UP001431209"/>
    </source>
</evidence>
<dbReference type="SUPFAM" id="SSF52317">
    <property type="entry name" value="Class I glutamine amidotransferase-like"/>
    <property type="match status" value="1"/>
</dbReference>
<sequence>MTTQTKKLAIFDPTDRIESEKGILIKDLFEKIEGVTTEIFAVKYNHFPIENNPLSLEVVDADLEKNGKKSKVGEGKHPPVDAVLNYLTKNYDGLVIGGNNDHQVDDDTQEYFDTLYPLMNELIKIDYPVLGICWGAQAIMRALHGDDALAKMTAVGKEPQIGVLKYTVIKKGNPLFEGVSDDFYSLSFHKACFIIADPSAKIICSRDGYWDNQAFQFKKKRCFGVQFHPEHTLASSTKTFNKFKSLSAKDKGDFANSSLIYDKEAPDEDQGKKIAQNFLNIIDTSSFEAVPISV</sequence>
<dbReference type="AlphaFoldDB" id="A0AAW2YMG5"/>
<organism evidence="2 4">
    <name type="scientific">Acrasis kona</name>
    <dbReference type="NCBI Taxonomy" id="1008807"/>
    <lineage>
        <taxon>Eukaryota</taxon>
        <taxon>Discoba</taxon>
        <taxon>Heterolobosea</taxon>
        <taxon>Tetramitia</taxon>
        <taxon>Eutetramitia</taxon>
        <taxon>Acrasidae</taxon>
        <taxon>Acrasis</taxon>
    </lineage>
</organism>
<dbReference type="Gene3D" id="3.40.50.880">
    <property type="match status" value="1"/>
</dbReference>
<dbReference type="InterPro" id="IPR017926">
    <property type="entry name" value="GATASE"/>
</dbReference>
<comment type="caution">
    <text evidence="2">The sequence shown here is derived from an EMBL/GenBank/DDBJ whole genome shotgun (WGS) entry which is preliminary data.</text>
</comment>
<dbReference type="PANTHER" id="PTHR42695:SF5">
    <property type="entry name" value="GLUTAMINE AMIDOTRANSFERASE YLR126C-RELATED"/>
    <property type="match status" value="1"/>
</dbReference>
<dbReference type="PANTHER" id="PTHR42695">
    <property type="entry name" value="GLUTAMINE AMIDOTRANSFERASE YLR126C-RELATED"/>
    <property type="match status" value="1"/>
</dbReference>
<dbReference type="EMBL" id="JAOPGA020000323">
    <property type="protein sequence ID" value="KAL0478178.1"/>
    <property type="molecule type" value="Genomic_DNA"/>
</dbReference>
<evidence type="ECO:0000259" key="1">
    <source>
        <dbReference type="Pfam" id="PF00117"/>
    </source>
</evidence>
<dbReference type="Pfam" id="PF00117">
    <property type="entry name" value="GATase"/>
    <property type="match status" value="1"/>
</dbReference>
<evidence type="ECO:0000313" key="2">
    <source>
        <dbReference type="EMBL" id="KAL0478178.1"/>
    </source>
</evidence>
<proteinExistence type="predicted"/>